<proteinExistence type="inferred from homology"/>
<feature type="compositionally biased region" description="Polar residues" evidence="6">
    <location>
        <begin position="94"/>
        <end position="105"/>
    </location>
</feature>
<dbReference type="Proteomes" id="UP000054567">
    <property type="component" value="Unassembled WGS sequence"/>
</dbReference>
<feature type="region of interest" description="Disordered" evidence="6">
    <location>
        <begin position="218"/>
        <end position="240"/>
    </location>
</feature>
<dbReference type="Pfam" id="PF06413">
    <property type="entry name" value="Neugrin"/>
    <property type="match status" value="1"/>
</dbReference>
<reference evidence="8" key="2">
    <citation type="journal article" date="2009" name="Genome Res.">
        <title>Comparative genomic analyses of the human fungal pathogens Coccidioides and their relatives.</title>
        <authorList>
            <person name="Sharpton T.J."/>
            <person name="Stajich J.E."/>
            <person name="Rounsley S.D."/>
            <person name="Gardner M.J."/>
            <person name="Wortman J.R."/>
            <person name="Jordar V.S."/>
            <person name="Maiti R."/>
            <person name="Kodira C.D."/>
            <person name="Neafsey D.E."/>
            <person name="Zeng Q."/>
            <person name="Hung C.-Y."/>
            <person name="McMahan C."/>
            <person name="Muszewska A."/>
            <person name="Grynberg M."/>
            <person name="Mandel M.A."/>
            <person name="Kellner E.M."/>
            <person name="Barker B.M."/>
            <person name="Galgiani J.N."/>
            <person name="Orbach M.J."/>
            <person name="Kirkland T.N."/>
            <person name="Cole G.T."/>
            <person name="Henn M.R."/>
            <person name="Birren B.W."/>
            <person name="Taylor J.W."/>
        </authorList>
    </citation>
    <scope>NUCLEOTIDE SEQUENCE [LARGE SCALE GENOMIC DNA]</scope>
    <source>
        <strain evidence="8">RMSCC 3488</strain>
    </source>
</reference>
<dbReference type="GO" id="GO:0005739">
    <property type="term" value="C:mitochondrion"/>
    <property type="evidence" value="ECO:0007669"/>
    <property type="project" value="UniProtKB-SubCell"/>
</dbReference>
<evidence type="ECO:0000256" key="5">
    <source>
        <dbReference type="ARBA" id="ARBA00022946"/>
    </source>
</evidence>
<dbReference type="PANTHER" id="PTHR13475">
    <property type="entry name" value="NEUGRIN"/>
    <property type="match status" value="1"/>
</dbReference>
<evidence type="ECO:0000256" key="4">
    <source>
        <dbReference type="ARBA" id="ARBA00013566"/>
    </source>
</evidence>
<dbReference type="VEuPathDB" id="FungiDB:CPAG_07003"/>
<evidence type="ECO:0000256" key="3">
    <source>
        <dbReference type="ARBA" id="ARBA00010895"/>
    </source>
</evidence>
<evidence type="ECO:0000256" key="2">
    <source>
        <dbReference type="ARBA" id="ARBA00004173"/>
    </source>
</evidence>
<comment type="similarity">
    <text evidence="3">Belongs to the RRG9 family.</text>
</comment>
<gene>
    <name evidence="7" type="ORF">CPAG_07003</name>
</gene>
<reference evidence="7 8" key="1">
    <citation type="submission" date="2007-06" db="EMBL/GenBank/DDBJ databases">
        <title>The Genome Sequence of Coccidioides posadasii RMSCC_3488.</title>
        <authorList>
            <consortium name="Coccidioides Genome Resources Consortium"/>
            <consortium name="The Broad Institute Genome Sequencing Platform"/>
            <person name="Henn M.R."/>
            <person name="Sykes S."/>
            <person name="Young S."/>
            <person name="Jaffe D."/>
            <person name="Berlin A."/>
            <person name="Alvarez P."/>
            <person name="Butler J."/>
            <person name="Gnerre S."/>
            <person name="Grabherr M."/>
            <person name="Mauceli E."/>
            <person name="Brockman W."/>
            <person name="Kodira C."/>
            <person name="Alvarado L."/>
            <person name="Zeng Q."/>
            <person name="Crawford M."/>
            <person name="Antoine C."/>
            <person name="Devon K."/>
            <person name="Galgiani J."/>
            <person name="Orsborn K."/>
            <person name="Lewis M.L."/>
            <person name="Nusbaum C."/>
            <person name="Galagan J."/>
            <person name="Birren B."/>
        </authorList>
    </citation>
    <scope>NUCLEOTIDE SEQUENCE [LARGE SCALE GENOMIC DNA]</scope>
    <source>
        <strain evidence="7 8">RMSCC 3488</strain>
    </source>
</reference>
<comment type="subcellular location">
    <subcellularLocation>
        <location evidence="2">Mitochondrion</location>
    </subcellularLocation>
</comment>
<reference evidence="8" key="3">
    <citation type="journal article" date="2010" name="Genome Res.">
        <title>Population genomic sequencing of Coccidioides fungi reveals recent hybridization and transposon control.</title>
        <authorList>
            <person name="Neafsey D.E."/>
            <person name="Barker B.M."/>
            <person name="Sharpton T.J."/>
            <person name="Stajich J.E."/>
            <person name="Park D.J."/>
            <person name="Whiston E."/>
            <person name="Hung C.-Y."/>
            <person name="McMahan C."/>
            <person name="White J."/>
            <person name="Sykes S."/>
            <person name="Heiman D."/>
            <person name="Young S."/>
            <person name="Zeng Q."/>
            <person name="Abouelleil A."/>
            <person name="Aftuck L."/>
            <person name="Bessette D."/>
            <person name="Brown A."/>
            <person name="FitzGerald M."/>
            <person name="Lui A."/>
            <person name="Macdonald J.P."/>
            <person name="Priest M."/>
            <person name="Orbach M.J."/>
            <person name="Galgiani J.N."/>
            <person name="Kirkland T.N."/>
            <person name="Cole G.T."/>
            <person name="Birren B.W."/>
            <person name="Henn M.R."/>
            <person name="Taylor J.W."/>
            <person name="Rounsley S.D."/>
        </authorList>
    </citation>
    <scope>NUCLEOTIDE SEQUENCE [LARGE SCALE GENOMIC DNA]</scope>
    <source>
        <strain evidence="8">RMSCC 3488</strain>
    </source>
</reference>
<keyword evidence="5" id="KW-0809">Transit peptide</keyword>
<evidence type="ECO:0000256" key="1">
    <source>
        <dbReference type="ARBA" id="ARBA00003548"/>
    </source>
</evidence>
<dbReference type="OrthoDB" id="5578174at2759"/>
<dbReference type="AlphaFoldDB" id="A0A0J6IFW9"/>
<comment type="function">
    <text evidence="1">Required for respiratory activity and maintenance and expression of the mitochondrial genome.</text>
</comment>
<name>A0A0J6IFW9_COCPO</name>
<evidence type="ECO:0000256" key="6">
    <source>
        <dbReference type="SAM" id="MobiDB-lite"/>
    </source>
</evidence>
<accession>A0A0J6IFW9</accession>
<organism evidence="7 8">
    <name type="scientific">Coccidioides posadasii RMSCC 3488</name>
    <dbReference type="NCBI Taxonomy" id="454284"/>
    <lineage>
        <taxon>Eukaryota</taxon>
        <taxon>Fungi</taxon>
        <taxon>Dikarya</taxon>
        <taxon>Ascomycota</taxon>
        <taxon>Pezizomycotina</taxon>
        <taxon>Eurotiomycetes</taxon>
        <taxon>Eurotiomycetidae</taxon>
        <taxon>Onygenales</taxon>
        <taxon>Onygenaceae</taxon>
        <taxon>Coccidioides</taxon>
    </lineage>
</organism>
<dbReference type="InterPro" id="IPR010487">
    <property type="entry name" value="NGRN/Rrg9"/>
</dbReference>
<dbReference type="GO" id="GO:0005634">
    <property type="term" value="C:nucleus"/>
    <property type="evidence" value="ECO:0007669"/>
    <property type="project" value="TreeGrafter"/>
</dbReference>
<evidence type="ECO:0000313" key="8">
    <source>
        <dbReference type="Proteomes" id="UP000054567"/>
    </source>
</evidence>
<evidence type="ECO:0000313" key="7">
    <source>
        <dbReference type="EMBL" id="KMM70692.1"/>
    </source>
</evidence>
<feature type="region of interest" description="Disordered" evidence="6">
    <location>
        <begin position="86"/>
        <end position="117"/>
    </location>
</feature>
<dbReference type="EMBL" id="DS268112">
    <property type="protein sequence ID" value="KMM70692.1"/>
    <property type="molecule type" value="Genomic_DNA"/>
</dbReference>
<protein>
    <recommendedName>
        <fullName evidence="4">Required for respiratory growth protein 9, mitochondrial</fullName>
    </recommendedName>
</protein>
<dbReference type="PANTHER" id="PTHR13475:SF3">
    <property type="entry name" value="NEUGRIN"/>
    <property type="match status" value="1"/>
</dbReference>
<sequence length="264" mass="30646">MFGITSRPYHRWSSFAQALRILQSGTTLALELDHSSLFFSKRNITSCCHHTKPASHTPTSSNSIWTPSPLAESRLRSGYSLKPAHTNRVVTRRYASTTPKDSQPDPQAKTVSKRPAKKMEQWRLQKEALKKKFQEGWAPPKRLSPDAIEGVRELHQQNPQKFSTAVLAEHFKMSPEAIRRILKSKWRPSEKEMEKRRERWERRETRIWDHMSELGLRPLRKRPSSPASDKSSDAETRNRQPLHSIASTLLIQRDISPMWVLLLR</sequence>
<dbReference type="SMR" id="A0A0J6IFW9"/>